<reference evidence="2 3" key="1">
    <citation type="submission" date="2016-07" db="EMBL/GenBank/DDBJ databases">
        <title>Pervasive Adenine N6-methylation of Active Genes in Fungi.</title>
        <authorList>
            <consortium name="DOE Joint Genome Institute"/>
            <person name="Mondo S.J."/>
            <person name="Dannebaum R.O."/>
            <person name="Kuo R.C."/>
            <person name="Labutti K."/>
            <person name="Haridas S."/>
            <person name="Kuo A."/>
            <person name="Salamov A."/>
            <person name="Ahrendt S.R."/>
            <person name="Lipzen A."/>
            <person name="Sullivan W."/>
            <person name="Andreopoulos W.B."/>
            <person name="Clum A."/>
            <person name="Lindquist E."/>
            <person name="Daum C."/>
            <person name="Ramamoorthy G.K."/>
            <person name="Gryganskyi A."/>
            <person name="Culley D."/>
            <person name="Magnuson J.K."/>
            <person name="James T.Y."/>
            <person name="O'Malley M.A."/>
            <person name="Stajich J.E."/>
            <person name="Spatafora J.W."/>
            <person name="Visel A."/>
            <person name="Grigoriev I.V."/>
        </authorList>
    </citation>
    <scope>NUCLEOTIDE SEQUENCE [LARGE SCALE GENOMIC DNA]</scope>
    <source>
        <strain evidence="2 3">CBS 129021</strain>
    </source>
</reference>
<proteinExistence type="predicted"/>
<evidence type="ECO:0000313" key="2">
    <source>
        <dbReference type="EMBL" id="ORY66986.1"/>
    </source>
</evidence>
<gene>
    <name evidence="2" type="ORF">BCR38DRAFT_425445</name>
</gene>
<dbReference type="AlphaFoldDB" id="A0A1Y2E6T0"/>
<comment type="caution">
    <text evidence="2">The sequence shown here is derived from an EMBL/GenBank/DDBJ whole genome shotgun (WGS) entry which is preliminary data.</text>
</comment>
<dbReference type="PANTHER" id="PTHR38849:SF1">
    <property type="entry name" value="SMALL SECRETED PROTEIN"/>
    <property type="match status" value="1"/>
</dbReference>
<name>A0A1Y2E6T0_9PEZI</name>
<feature type="signal peptide" evidence="1">
    <location>
        <begin position="1"/>
        <end position="17"/>
    </location>
</feature>
<accession>A0A1Y2E6T0</accession>
<feature type="chain" id="PRO_5012982849" evidence="1">
    <location>
        <begin position="18"/>
        <end position="169"/>
    </location>
</feature>
<keyword evidence="1" id="KW-0732">Signal</keyword>
<protein>
    <submittedName>
        <fullName evidence="2">Small secreted protein</fullName>
    </submittedName>
</protein>
<dbReference type="PANTHER" id="PTHR38849">
    <property type="entry name" value="SMALL SECRETED PROTEIN"/>
    <property type="match status" value="1"/>
</dbReference>
<dbReference type="Proteomes" id="UP000193689">
    <property type="component" value="Unassembled WGS sequence"/>
</dbReference>
<evidence type="ECO:0000313" key="3">
    <source>
        <dbReference type="Proteomes" id="UP000193689"/>
    </source>
</evidence>
<dbReference type="EMBL" id="MCFJ01000004">
    <property type="protein sequence ID" value="ORY66986.1"/>
    <property type="molecule type" value="Genomic_DNA"/>
</dbReference>
<dbReference type="OrthoDB" id="2151417at2759"/>
<dbReference type="RefSeq" id="XP_040717610.1">
    <property type="nucleotide sequence ID" value="XM_040859719.1"/>
</dbReference>
<keyword evidence="3" id="KW-1185">Reference proteome</keyword>
<organism evidence="2 3">
    <name type="scientific">Pseudomassariella vexata</name>
    <dbReference type="NCBI Taxonomy" id="1141098"/>
    <lineage>
        <taxon>Eukaryota</taxon>
        <taxon>Fungi</taxon>
        <taxon>Dikarya</taxon>
        <taxon>Ascomycota</taxon>
        <taxon>Pezizomycotina</taxon>
        <taxon>Sordariomycetes</taxon>
        <taxon>Xylariomycetidae</taxon>
        <taxon>Amphisphaeriales</taxon>
        <taxon>Pseudomassariaceae</taxon>
        <taxon>Pseudomassariella</taxon>
    </lineage>
</organism>
<dbReference type="GeneID" id="63775931"/>
<dbReference type="InParanoid" id="A0A1Y2E6T0"/>
<sequence>MRFTTAFVAAFAASAIAAPTSLSNKAHKRGVFTTQTYNDISISGGVAGNAEAEALAVFSALDIDNADEADIDFLSSVNSICNDAEEGAFNPAIDEADGEEADALQRGKIKNKVLKLEATLLRLQIEQAQGADVADEIAAEQKKLDNNISQDVEAAGLPSTALEFDATTA</sequence>
<evidence type="ECO:0000256" key="1">
    <source>
        <dbReference type="SAM" id="SignalP"/>
    </source>
</evidence>